<sequence>MELPQDAHGVSTSASHRSASLRIPSKTPLLQRSANTIIDAIPSRGSMFSNRQPQEQGKLMLPKSKEKDKGGTKHRLLKVYDQIPYSSFRVEELACKNRLAMVTVITVLEFGLYFSTYRKFEVCDILKNTFKREEKKEKEATLEMPTLVPFGDVVGCLAIHIKNCRHFTPKIILTPRCTNLFIRITINNVVKCTKICTLLFKSTEKSIAKFDEVKYFSVQIPRRQDDDRNNIYVELMKHEDSENYPILLGSVQVHLYEVIQKGCFTEEFRILNKNIFICRLEIEFMFSYGNFGFGFSHQLKPLQKIIEPSMFMNVAPPPERADPVSNVILPQPLEYPAFLSPDLNVTVGKSSKYTQPSVIRLEKLQQPPRERLEKMKKEYRNLNTWIEKSSYLENILSPVLEYSTPTLFYFVYVCFHGIFVGGSFHVIPGIPLGLSFEAQHLRPFCVYVAHGCLFIVAVDEQQPIISWYGLEVPNLFDSFVKLSLRHSGRVARIPESPRSEKRRGSSKFQSRDWQLVYQCNPALSNSAWRNNISEVFGNLSNDHLEEKSDIQSLDRYTSLTSNKVDSIPNKLLDDKSLPTFNLSEDHSDAMPPKSDESEKQTSHPLSTIPTIQENKIPPSDDYQFSPSQETLNYRYPSPIKIESPPAEVLFLPEESPSPLPSHKPKHTEKNEPYPFKTLNIQDNFDAFLQNINHKMSIRKKKDEDMSKCRNISNAEVIEHEDQDPPYPAHSKAAGPSNKIWAHDPDVVTIKPLHTKLKERLPNVSLPSSEEESSTSVNVTTSHLSKPLTSHTENQKQPMVLKSILNKNLKDLLEQLFSNLEVPLDIQSSKKSYRSPFLSVHNKLLSSLEDEIFENFQDLESWLLEKDVLNSKSSLCQITKVMSLDSLSEGGSGKSIAVETEHSSVKDLVAANVDTTVQDCVIKQLFTAKILPELEKEVKEHSGKKLNNQDQLPTTLERILSSNSGDHCEKKDDEKELSQSKSAINQIMQAFPEDTLLEYGLNKVIDKEHQVSSSVGSEKGTPEEKSNYSTEEYSKIKRKTKPLSDHTPKHTTCVLNTVRFLEEDQNLPPKDSKYHSIPDIETELPLNGQGFYKEENDLKTTLENLSNSLMDKLNESGTIILKSFFKHILDVFFKYNQSKGKGQPERDLQRLMQYSFTNDTEDLEEIRENFDQADKLDRKPILNPKLCVFLEELSDSEIKDFKSELSKHIQHYLVERLSELGHITKKDLPKIYQNLYLMNENSEPGRQNMFPGKYSEAVNEIMSFLNNFHHHFIDKHLEIKLKSFLSEILKNYFRENLSGHKLFKDTESRSMHLNTSNLSTESASISVHDSGQDISGDGFGRRFKVNTIYPLNKSLQNYLRASSENELLNIKLGLRKHLQSLFLEKLSKSGLITKRQLEDISQQINLINSSSRPLKCIQTDLCFRDENNFMEEHLEKQNKYLKIAQKTTLHKRPEDRLVETELIRKEEKEYFPLHNTKENVSKIMEQKRYCCKEGATRASFIKVQPCSNKNTQIVPLNKSSEKLTDTMFKHQRKEHEFIQLPGAENSVFKIESQDPYSWDNKIIQSNTFFERTLKMNSIEKKDHMNIYKLTVQGKPEAGMSRYPRIPRYNTLAEDEEPLNRVTFPSWQSHPLSHFTTEVGGTSKLEDQYCQRWKGSNNNNKKQHSVTFAEYKREMPIHFKTPTGKYVTGPESQSFKYKVLEVEKSSKPSLFPEVLKRESAKPMVRKERNNADQQKKSLNKIVKMLPTTLPPTRIHLKKSIPRTLLHWTARTTIHDCSDKFEDLPVTSYKHFEKIKPRARLLGKNPDDSQNQSRYSARPYTAPDTNKRRRKGHSGRCRSPRLVSAGLVHINDTISNYEMHKIQQKKQLKENLEECSLICDTIQMLDTSE</sequence>
<dbReference type="InterPro" id="IPR000008">
    <property type="entry name" value="C2_dom"/>
</dbReference>
<feature type="compositionally biased region" description="Low complexity" evidence="1">
    <location>
        <begin position="762"/>
        <end position="784"/>
    </location>
</feature>
<feature type="compositionally biased region" description="Basic and acidic residues" evidence="1">
    <location>
        <begin position="965"/>
        <end position="977"/>
    </location>
</feature>
<feature type="compositionally biased region" description="Basic residues" evidence="1">
    <location>
        <begin position="1824"/>
        <end position="1836"/>
    </location>
</feature>
<proteinExistence type="predicted"/>
<evidence type="ECO:0000313" key="4">
    <source>
        <dbReference type="RefSeq" id="XP_006862094.1"/>
    </source>
</evidence>
<evidence type="ECO:0000259" key="2">
    <source>
        <dbReference type="PROSITE" id="PS50004"/>
    </source>
</evidence>
<feature type="region of interest" description="Disordered" evidence="1">
    <location>
        <begin position="1797"/>
        <end position="1836"/>
    </location>
</feature>
<dbReference type="PROSITE" id="PS50004">
    <property type="entry name" value="C2"/>
    <property type="match status" value="1"/>
</dbReference>
<dbReference type="PANTHER" id="PTHR21665:SF2">
    <property type="entry name" value="CATION CHANNEL SPERM-ASSOCIATED TARGETING SUBUNIT TAU"/>
    <property type="match status" value="1"/>
</dbReference>
<organism evidence="3 4">
    <name type="scientific">Chrysochloris asiatica</name>
    <name type="common">Cape golden mole</name>
    <dbReference type="NCBI Taxonomy" id="185453"/>
    <lineage>
        <taxon>Eukaryota</taxon>
        <taxon>Metazoa</taxon>
        <taxon>Chordata</taxon>
        <taxon>Craniata</taxon>
        <taxon>Vertebrata</taxon>
        <taxon>Euteleostomi</taxon>
        <taxon>Mammalia</taxon>
        <taxon>Eutheria</taxon>
        <taxon>Afrotheria</taxon>
        <taxon>Chrysochloridae</taxon>
        <taxon>Chrysochlorinae</taxon>
        <taxon>Chrysochloris</taxon>
    </lineage>
</organism>
<dbReference type="GeneID" id="102835311"/>
<evidence type="ECO:0000256" key="1">
    <source>
        <dbReference type="SAM" id="MobiDB-lite"/>
    </source>
</evidence>
<dbReference type="InterPro" id="IPR031462">
    <property type="entry name" value="CTSRT"/>
</dbReference>
<name>A0A9B0WLK0_CHRAS</name>
<feature type="region of interest" description="Disordered" evidence="1">
    <location>
        <begin position="44"/>
        <end position="70"/>
    </location>
</feature>
<gene>
    <name evidence="4" type="primary">LOC102835311</name>
</gene>
<dbReference type="PANTHER" id="PTHR21665">
    <property type="entry name" value="CATION CHANNEL SPERM-ASSOCIATED TARGETING SUBUNIT TAU"/>
    <property type="match status" value="1"/>
</dbReference>
<feature type="compositionally biased region" description="Polar residues" evidence="1">
    <location>
        <begin position="46"/>
        <end position="55"/>
    </location>
</feature>
<feature type="compositionally biased region" description="Basic and acidic residues" evidence="1">
    <location>
        <begin position="583"/>
        <end position="601"/>
    </location>
</feature>
<feature type="region of interest" description="Disordered" evidence="1">
    <location>
        <begin position="567"/>
        <end position="619"/>
    </location>
</feature>
<feature type="region of interest" description="Disordered" evidence="1">
    <location>
        <begin position="1"/>
        <end position="25"/>
    </location>
</feature>
<dbReference type="Proteomes" id="UP000504623">
    <property type="component" value="Unplaced"/>
</dbReference>
<dbReference type="OrthoDB" id="2144823at2759"/>
<feature type="region of interest" description="Disordered" evidence="1">
    <location>
        <begin position="1009"/>
        <end position="1047"/>
    </location>
</feature>
<evidence type="ECO:0000313" key="3">
    <source>
        <dbReference type="Proteomes" id="UP000504623"/>
    </source>
</evidence>
<feature type="compositionally biased region" description="Polar residues" evidence="1">
    <location>
        <begin position="602"/>
        <end position="613"/>
    </location>
</feature>
<dbReference type="InterPro" id="IPR048363">
    <property type="entry name" value="CTSRT_C2"/>
</dbReference>
<feature type="domain" description="C2" evidence="2">
    <location>
        <begin position="138"/>
        <end position="268"/>
    </location>
</feature>
<protein>
    <submittedName>
        <fullName evidence="4">Uncharacterized protein LOC102835311</fullName>
    </submittedName>
</protein>
<feature type="region of interest" description="Disordered" evidence="1">
    <location>
        <begin position="762"/>
        <end position="792"/>
    </location>
</feature>
<reference evidence="4" key="1">
    <citation type="submission" date="2025-08" db="UniProtKB">
        <authorList>
            <consortium name="RefSeq"/>
        </authorList>
    </citation>
    <scope>IDENTIFICATION</scope>
    <source>
        <tissue evidence="4">Spleen</tissue>
    </source>
</reference>
<feature type="region of interest" description="Disordered" evidence="1">
    <location>
        <begin position="960"/>
        <end position="979"/>
    </location>
</feature>
<accession>A0A9B0WLK0</accession>
<dbReference type="Pfam" id="PF15729">
    <property type="entry name" value="CTSRT"/>
    <property type="match status" value="1"/>
</dbReference>
<keyword evidence="3" id="KW-1185">Reference proteome</keyword>
<dbReference type="RefSeq" id="XP_006862094.1">
    <property type="nucleotide sequence ID" value="XM_006862032.1"/>
</dbReference>